<accession>A0A517MWG8</accession>
<dbReference type="SUPFAM" id="SSF101478">
    <property type="entry name" value="ADP-ribosylglycohydrolase"/>
    <property type="match status" value="1"/>
</dbReference>
<dbReference type="Pfam" id="PF03747">
    <property type="entry name" value="ADP_ribosyl_GH"/>
    <property type="match status" value="1"/>
</dbReference>
<dbReference type="OrthoDB" id="9798107at2"/>
<keyword evidence="4" id="KW-0326">Glycosidase</keyword>
<dbReference type="InterPro" id="IPR005502">
    <property type="entry name" value="Ribosyl_crysJ1"/>
</dbReference>
<feature type="binding site" evidence="3">
    <location>
        <position position="271"/>
    </location>
    <ligand>
        <name>Mg(2+)</name>
        <dbReference type="ChEBI" id="CHEBI:18420"/>
        <label>1</label>
    </ligand>
</feature>
<feature type="binding site" evidence="3">
    <location>
        <position position="60"/>
    </location>
    <ligand>
        <name>Mg(2+)</name>
        <dbReference type="ChEBI" id="CHEBI:18420"/>
        <label>1</label>
    </ligand>
</feature>
<reference evidence="4 5" key="1">
    <citation type="submission" date="2019-02" db="EMBL/GenBank/DDBJ databases">
        <title>Deep-cultivation of Planctomycetes and their phenomic and genomic characterization uncovers novel biology.</title>
        <authorList>
            <person name="Wiegand S."/>
            <person name="Jogler M."/>
            <person name="Boedeker C."/>
            <person name="Pinto D."/>
            <person name="Vollmers J."/>
            <person name="Rivas-Marin E."/>
            <person name="Kohn T."/>
            <person name="Peeters S.H."/>
            <person name="Heuer A."/>
            <person name="Rast P."/>
            <person name="Oberbeckmann S."/>
            <person name="Bunk B."/>
            <person name="Jeske O."/>
            <person name="Meyerdierks A."/>
            <person name="Storesund J.E."/>
            <person name="Kallscheuer N."/>
            <person name="Luecker S."/>
            <person name="Lage O.M."/>
            <person name="Pohl T."/>
            <person name="Merkel B.J."/>
            <person name="Hornburger P."/>
            <person name="Mueller R.-W."/>
            <person name="Bruemmer F."/>
            <person name="Labrenz M."/>
            <person name="Spormann A.M."/>
            <person name="Op den Camp H."/>
            <person name="Overmann J."/>
            <person name="Amann R."/>
            <person name="Jetten M.S.M."/>
            <person name="Mascher T."/>
            <person name="Medema M.H."/>
            <person name="Devos D.P."/>
            <person name="Kaster A.-K."/>
            <person name="Ovreas L."/>
            <person name="Rohde M."/>
            <person name="Galperin M.Y."/>
            <person name="Jogler C."/>
        </authorList>
    </citation>
    <scope>NUCLEOTIDE SEQUENCE [LARGE SCALE GENOMIC DNA]</scope>
    <source>
        <strain evidence="4 5">HG15A2</strain>
    </source>
</reference>
<name>A0A517MWG8_9BACT</name>
<dbReference type="AlphaFoldDB" id="A0A517MWG8"/>
<feature type="binding site" evidence="3">
    <location>
        <position position="274"/>
    </location>
    <ligand>
        <name>Mg(2+)</name>
        <dbReference type="ChEBI" id="CHEBI:18420"/>
        <label>1</label>
    </ligand>
</feature>
<comment type="cofactor">
    <cofactor evidence="3">
        <name>Mg(2+)</name>
        <dbReference type="ChEBI" id="CHEBI:18420"/>
    </cofactor>
    <text evidence="3">Binds 2 magnesium ions per subunit.</text>
</comment>
<gene>
    <name evidence="4" type="primary">draG_2</name>
    <name evidence="4" type="ORF">HG15A2_25150</name>
</gene>
<evidence type="ECO:0000256" key="2">
    <source>
        <dbReference type="ARBA" id="ARBA00022801"/>
    </source>
</evidence>
<evidence type="ECO:0000256" key="1">
    <source>
        <dbReference type="ARBA" id="ARBA00010702"/>
    </source>
</evidence>
<evidence type="ECO:0000256" key="3">
    <source>
        <dbReference type="PIRSR" id="PIRSR605502-1"/>
    </source>
</evidence>
<dbReference type="RefSeq" id="WP_145060478.1">
    <property type="nucleotide sequence ID" value="NZ_CP036263.1"/>
</dbReference>
<protein>
    <submittedName>
        <fullName evidence="4">ADP-ribosyl-[dinitrogen reductase] glycohydrolase</fullName>
        <ecNumber evidence="4">3.2.2.24</ecNumber>
    </submittedName>
</protein>
<dbReference type="Gene3D" id="1.10.4080.10">
    <property type="entry name" value="ADP-ribosylation/Crystallin J1"/>
    <property type="match status" value="1"/>
</dbReference>
<evidence type="ECO:0000313" key="5">
    <source>
        <dbReference type="Proteomes" id="UP000319852"/>
    </source>
</evidence>
<dbReference type="PANTHER" id="PTHR16222:SF24">
    <property type="entry name" value="ADP-RIBOSYLHYDROLASE ARH3"/>
    <property type="match status" value="1"/>
</dbReference>
<dbReference type="KEGG" id="amob:HG15A2_25150"/>
<proteinExistence type="inferred from homology"/>
<feature type="binding site" evidence="3">
    <location>
        <position position="62"/>
    </location>
    <ligand>
        <name>Mg(2+)</name>
        <dbReference type="ChEBI" id="CHEBI:18420"/>
        <label>1</label>
    </ligand>
</feature>
<dbReference type="EMBL" id="CP036263">
    <property type="protein sequence ID" value="QDS99223.1"/>
    <property type="molecule type" value="Genomic_DNA"/>
</dbReference>
<dbReference type="EC" id="3.2.2.24" evidence="4"/>
<dbReference type="Proteomes" id="UP000319852">
    <property type="component" value="Chromosome"/>
</dbReference>
<keyword evidence="2 4" id="KW-0378">Hydrolase</keyword>
<keyword evidence="3" id="KW-0479">Metal-binding</keyword>
<evidence type="ECO:0000313" key="4">
    <source>
        <dbReference type="EMBL" id="QDS99223.1"/>
    </source>
</evidence>
<dbReference type="GO" id="GO:0047407">
    <property type="term" value="F:ADP-ribosyl-[dinitrogen reductase] hydrolase activity"/>
    <property type="evidence" value="ECO:0007669"/>
    <property type="project" value="UniProtKB-EC"/>
</dbReference>
<keyword evidence="5" id="KW-1185">Reference proteome</keyword>
<keyword evidence="3" id="KW-0460">Magnesium</keyword>
<comment type="similarity">
    <text evidence="1">Belongs to the ADP-ribosylglycohydrolase family.</text>
</comment>
<organism evidence="4 5">
    <name type="scientific">Adhaeretor mobilis</name>
    <dbReference type="NCBI Taxonomy" id="1930276"/>
    <lineage>
        <taxon>Bacteria</taxon>
        <taxon>Pseudomonadati</taxon>
        <taxon>Planctomycetota</taxon>
        <taxon>Planctomycetia</taxon>
        <taxon>Pirellulales</taxon>
        <taxon>Lacipirellulaceae</taxon>
        <taxon>Adhaeretor</taxon>
    </lineage>
</organism>
<dbReference type="PANTHER" id="PTHR16222">
    <property type="entry name" value="ADP-RIBOSYLGLYCOHYDROLASE"/>
    <property type="match status" value="1"/>
</dbReference>
<feature type="binding site" evidence="3">
    <location>
        <position position="61"/>
    </location>
    <ligand>
        <name>Mg(2+)</name>
        <dbReference type="ChEBI" id="CHEBI:18420"/>
        <label>1</label>
    </ligand>
</feature>
<dbReference type="GO" id="GO:0046872">
    <property type="term" value="F:metal ion binding"/>
    <property type="evidence" value="ECO:0007669"/>
    <property type="project" value="UniProtKB-KW"/>
</dbReference>
<sequence>MNNTAVDQPSTIVTAGIVGQAVGDALGVPVEFQSRESLDRNPVIGMRSGGSHDQPAATWSDDSSLVFCLADSICETGVNYKDQAARFIGWLLRAEWTPHGDIFDVGNATREAILRLDAGVEPTQAGPTGEFSCGNGSLMRILPIALYLAYANRNERIEIAMNCSRLTHGHIRCQLACALFVEIAAGLARGGSIATSLAVAQATLQPLVDAQEEAEVLHFSRLLSPEIGDLDRSDISRSGYVIHCLESSLWCSLNAGSYSEGVLAAVNLGEDTDTTGAVAGALLSLIYGVDGIPNDWKESLARKKDVCELSHRFEIACRKRWELDK</sequence>
<dbReference type="InterPro" id="IPR050792">
    <property type="entry name" value="ADP-ribosylglycohydrolase"/>
</dbReference>
<dbReference type="InterPro" id="IPR036705">
    <property type="entry name" value="Ribosyl_crysJ1_sf"/>
</dbReference>
<feature type="binding site" evidence="3">
    <location>
        <position position="273"/>
    </location>
    <ligand>
        <name>Mg(2+)</name>
        <dbReference type="ChEBI" id="CHEBI:18420"/>
        <label>1</label>
    </ligand>
</feature>